<evidence type="ECO:0000256" key="4">
    <source>
        <dbReference type="ARBA" id="ARBA00039854"/>
    </source>
</evidence>
<comment type="caution">
    <text evidence="6">The sequence shown here is derived from an EMBL/GenBank/DDBJ whole genome shotgun (WGS) entry which is preliminary data.</text>
</comment>
<dbReference type="InterPro" id="IPR052472">
    <property type="entry name" value="MORN3"/>
</dbReference>
<dbReference type="Proteomes" id="UP000822688">
    <property type="component" value="Chromosome 12"/>
</dbReference>
<keyword evidence="3" id="KW-0968">Cytoplasmic vesicle</keyword>
<evidence type="ECO:0000256" key="3">
    <source>
        <dbReference type="ARBA" id="ARBA00023329"/>
    </source>
</evidence>
<dbReference type="PANTHER" id="PTHR46511">
    <property type="entry name" value="MORN REPEAT-CONTAINING PROTEIN 3"/>
    <property type="match status" value="1"/>
</dbReference>
<dbReference type="Pfam" id="PF02493">
    <property type="entry name" value="MORN"/>
    <property type="match status" value="5"/>
</dbReference>
<comment type="function">
    <text evidence="5">Assembles a suppression complex (suppresome) by tethering SIRT1 and MDM2 to regulate composite modifications of p53/TP53. Confers both deacetylation-mediated functional inactivation, by SIRT1, and ubiquitination-dependent degradation, by MDM2, of p53/TP53, promoting a proliferative and cell survival behaviors. May play a role in the regulation of spermatogenesis.</text>
</comment>
<organism evidence="6 7">
    <name type="scientific">Ceratodon purpureus</name>
    <name type="common">Fire moss</name>
    <name type="synonym">Dicranum purpureum</name>
    <dbReference type="NCBI Taxonomy" id="3225"/>
    <lineage>
        <taxon>Eukaryota</taxon>
        <taxon>Viridiplantae</taxon>
        <taxon>Streptophyta</taxon>
        <taxon>Embryophyta</taxon>
        <taxon>Bryophyta</taxon>
        <taxon>Bryophytina</taxon>
        <taxon>Bryopsida</taxon>
        <taxon>Dicranidae</taxon>
        <taxon>Pseudoditrichales</taxon>
        <taxon>Ditrichaceae</taxon>
        <taxon>Ceratodon</taxon>
    </lineage>
</organism>
<evidence type="ECO:0000313" key="6">
    <source>
        <dbReference type="EMBL" id="KAG0554428.1"/>
    </source>
</evidence>
<keyword evidence="2" id="KW-0677">Repeat</keyword>
<evidence type="ECO:0000313" key="7">
    <source>
        <dbReference type="Proteomes" id="UP000822688"/>
    </source>
</evidence>
<dbReference type="GO" id="GO:0016020">
    <property type="term" value="C:membrane"/>
    <property type="evidence" value="ECO:0007669"/>
    <property type="project" value="UniProtKB-ARBA"/>
</dbReference>
<name>A0A8T0G971_CERPU</name>
<dbReference type="PANTHER" id="PTHR46511:SF1">
    <property type="entry name" value="MORN REPEAT-CONTAINING PROTEIN 3"/>
    <property type="match status" value="1"/>
</dbReference>
<evidence type="ECO:0000256" key="2">
    <source>
        <dbReference type="ARBA" id="ARBA00022737"/>
    </source>
</evidence>
<dbReference type="GO" id="GO:0001669">
    <property type="term" value="C:acrosomal vesicle"/>
    <property type="evidence" value="ECO:0007669"/>
    <property type="project" value="UniProtKB-SubCell"/>
</dbReference>
<dbReference type="EMBL" id="CM026433">
    <property type="protein sequence ID" value="KAG0554428.1"/>
    <property type="molecule type" value="Genomic_DNA"/>
</dbReference>
<protein>
    <recommendedName>
        <fullName evidence="4">MORN repeat-containing protein 3</fullName>
    </recommendedName>
</protein>
<proteinExistence type="predicted"/>
<evidence type="ECO:0000256" key="1">
    <source>
        <dbReference type="ARBA" id="ARBA00004218"/>
    </source>
</evidence>
<accession>A0A8T0G971</accession>
<dbReference type="SMART" id="SM00698">
    <property type="entry name" value="MORN"/>
    <property type="match status" value="5"/>
</dbReference>
<keyword evidence="7" id="KW-1185">Reference proteome</keyword>
<dbReference type="InterPro" id="IPR003409">
    <property type="entry name" value="MORN"/>
</dbReference>
<gene>
    <name evidence="6" type="ORF">KC19_12G090900</name>
</gene>
<dbReference type="SUPFAM" id="SSF82185">
    <property type="entry name" value="Histone H3 K4-specific methyltransferase SET7/9 N-terminal domain"/>
    <property type="match status" value="1"/>
</dbReference>
<dbReference type="OrthoDB" id="270720at2759"/>
<sequence>MEASPKLSTIHEAKDNGDYRDHEQEIPEAYTHYLDRIAGKEGHRVGVYWTSGDHYVGEWHLNLRHGRGMHWYRSGNIYEGEWRNGKKNGHGTFWIKDPSHGNRYIRKYRGSWKDNKYGQGHGCIYGLGGEQYNGNCEQGKRNGIGKQTYRDWNSKDSVKYQIYYGNWVDGKREGKGQLTLWDGNVYQGEWRNDWKEGMGVFYFRDKQSKYEGLWRDDIAVSGAYTRGPMAETWLCVRHLADDRIPIPYAWVPNVNALNQKCLKLAASRPPPPRYDRTKRRTDPAVCTKKFDREDIVYGSPLHGPIMNPAL</sequence>
<evidence type="ECO:0000256" key="5">
    <source>
        <dbReference type="ARBA" id="ARBA00045851"/>
    </source>
</evidence>
<comment type="subcellular location">
    <subcellularLocation>
        <location evidence="1">Cytoplasmic vesicle</location>
        <location evidence="1">Secretory vesicle</location>
        <location evidence="1">Acrosome</location>
    </subcellularLocation>
</comment>
<dbReference type="AlphaFoldDB" id="A0A8T0G971"/>
<reference evidence="6" key="1">
    <citation type="submission" date="2020-06" db="EMBL/GenBank/DDBJ databases">
        <title>WGS assembly of Ceratodon purpureus strain R40.</title>
        <authorList>
            <person name="Carey S.B."/>
            <person name="Jenkins J."/>
            <person name="Shu S."/>
            <person name="Lovell J.T."/>
            <person name="Sreedasyam A."/>
            <person name="Maumus F."/>
            <person name="Tiley G.P."/>
            <person name="Fernandez-Pozo N."/>
            <person name="Barry K."/>
            <person name="Chen C."/>
            <person name="Wang M."/>
            <person name="Lipzen A."/>
            <person name="Daum C."/>
            <person name="Saski C.A."/>
            <person name="Payton A.C."/>
            <person name="Mcbreen J.C."/>
            <person name="Conrad R.E."/>
            <person name="Kollar L.M."/>
            <person name="Olsson S."/>
            <person name="Huttunen S."/>
            <person name="Landis J.B."/>
            <person name="Wickett N.J."/>
            <person name="Johnson M.G."/>
            <person name="Rensing S.A."/>
            <person name="Grimwood J."/>
            <person name="Schmutz J."/>
            <person name="Mcdaniel S.F."/>
        </authorList>
    </citation>
    <scope>NUCLEOTIDE SEQUENCE</scope>
    <source>
        <strain evidence="6">R40</strain>
    </source>
</reference>
<dbReference type="Gene3D" id="2.20.110.10">
    <property type="entry name" value="Histone H3 K4-specific methyltransferase SET7/9 N-terminal domain"/>
    <property type="match status" value="2"/>
</dbReference>